<feature type="domain" description="Fibronectin type-III" evidence="7">
    <location>
        <begin position="2644"/>
        <end position="2738"/>
    </location>
</feature>
<evidence type="ECO:0000313" key="8">
    <source>
        <dbReference type="EMBL" id="KAG2864518.1"/>
    </source>
</evidence>
<feature type="domain" description="Fibronectin type-III" evidence="7">
    <location>
        <begin position="4580"/>
        <end position="4670"/>
    </location>
</feature>
<dbReference type="InterPro" id="IPR036116">
    <property type="entry name" value="FN3_sf"/>
</dbReference>
<dbReference type="InterPro" id="IPR003961">
    <property type="entry name" value="FN3_dom"/>
</dbReference>
<feature type="domain" description="Fibronectin type-III" evidence="7">
    <location>
        <begin position="3172"/>
        <end position="3266"/>
    </location>
</feature>
<dbReference type="SUPFAM" id="SSF51126">
    <property type="entry name" value="Pectin lyase-like"/>
    <property type="match status" value="5"/>
</dbReference>
<dbReference type="InterPro" id="IPR035914">
    <property type="entry name" value="Sperma_CUB_dom_sf"/>
</dbReference>
<evidence type="ECO:0000256" key="4">
    <source>
        <dbReference type="ARBA" id="ARBA00023157"/>
    </source>
</evidence>
<feature type="domain" description="Fibronectin type-III" evidence="7">
    <location>
        <begin position="2976"/>
        <end position="3069"/>
    </location>
</feature>
<feature type="domain" description="Fibronectin type-III" evidence="7">
    <location>
        <begin position="3778"/>
        <end position="3874"/>
    </location>
</feature>
<feature type="domain" description="Fibronectin type-III" evidence="7">
    <location>
        <begin position="3071"/>
        <end position="3167"/>
    </location>
</feature>
<dbReference type="CDD" id="cd00041">
    <property type="entry name" value="CUB"/>
    <property type="match status" value="1"/>
</dbReference>
<dbReference type="InterPro" id="IPR038081">
    <property type="entry name" value="CalX-like_sf"/>
</dbReference>
<dbReference type="Gene3D" id="2.60.40.10">
    <property type="entry name" value="Immunoglobulins"/>
    <property type="match status" value="23"/>
</dbReference>
<keyword evidence="6" id="KW-0472">Membrane</keyword>
<protein>
    <recommendedName>
        <fullName evidence="7">Fibronectin type-III domain-containing protein</fullName>
    </recommendedName>
</protein>
<feature type="domain" description="Fibronectin type-III" evidence="7">
    <location>
        <begin position="1727"/>
        <end position="1820"/>
    </location>
</feature>
<dbReference type="InterPro" id="IPR000859">
    <property type="entry name" value="CUB_dom"/>
</dbReference>
<dbReference type="Gene3D" id="2.60.120.290">
    <property type="entry name" value="Spermadhesin, CUB domain"/>
    <property type="match status" value="1"/>
</dbReference>
<feature type="domain" description="Fibronectin type-III" evidence="7">
    <location>
        <begin position="2050"/>
        <end position="2148"/>
    </location>
</feature>
<sequence length="7109" mass="764753">MFGCAVDPSDSCADGGLNRTWDLCNVVDVYLVTDRSSSTASTGSLYVTLYGEDLVVLKTTELSSEILRKKISKVSLPLDNPAAVRTIKIEAAARVSLRIFEVQTIVNDLPPTIFAPPTPGQISFVGNEDIASTGIVSLWFVPVKQFLNGAALSQCLFDSVGRCGYHADLQRSSGLLFLTEEGNELIVAAKSTFTPSSRRLSEAKSHPELVPPSLSSFPTVTDRLRTATSSGYLGVTLLSDDMVTVLVDEPVEVRINDVLEEIKRAREEDEYFYLVSVEVRWSTTSAFEYTRMSGASSREQVDEEKSVTRWRIHRRNALMRIFITPKFVGKSDFIVLVDVKVEEEVKQYSKKFFVTVKNDLQLQSSDLKNTEDTEAIAGVDAQKSRRLENLDTSAMVVELPPLVVDLQAEDPFRLLASDLFSSVAGTSVPFCETSFTIFSLVNIIATLETLSTGVQNVAAIHNPVVRHLCHETLTVKLLPNVKSVRGQIRVVTMDADDAVLAVAIIPFSWSVIPRVELSIPSQLLLGAHNILAGELLELILNYSEDFTNASVGIMIANCSSFSILPVGSANSTSEDCSFLLKDAGSSASFSGVTITESQDRAARVGVEVTISQLMHGVDSTTWTLSESSLVSYNLHFCELMETNGGPLVMRKGTKTDIILSSLALTVLGHSLLDSQLLRSISFVLDNVLLPKVGSFFVDDTPAHHVESFNSTASFITLNADNGARYSFTPYQYGTFLVDVIVEWKSAENTDSGCFFAQHFVVSVLPSFSQPLFAAPYSFSRKVLQGSTAQITIPTMATTNPEIEYISLAVAVNTTDNNIIIKRDGIQYYPLTDDQRYFFLIQRDDAMDSAKRGILSITPNSSFSGILQFAISVSAIGFIDDAIPFQELGVESSTIREVEIEWIPDDEPLEKPVPAGEAIYRSLSTKLQGNATLSFGYQMSSDFSSIKTDVVLNSTEIRQLWSSDSVAVTPGAWKHVEAFIDLSYATSAEIIFRGVVSVDNAVYLKSISIRDYTQESKVGEIEFVRATGGMIYIEVSTAKSIPDPVLLRAHVKEAGSAESTALRFAGDGLQYRGCAAITAMYPCTDSSGISFTSLSQCRTLCTAVETQLRFTPESIVRSAQMISLSINEAFTVEFWVYLEHLSPSSSDQQLLLLHGSQEGSLSVTLNSYLLISRCQNQLRIPHGLPLETWTHLAIVFGADNEVTVLMNGVEMADGRLSKENCDVPAYAYLQLGRDTMNIRPETSVLQGAMDEIRIWKTARESADVYASYETNIVHSDMILVFHFNSVRKTNWYSSGAEGSANNVDFIVQNVRARNSRQIHNFGISGDGKCYYTLSEFTTDEGLDGYICDKNCGDGSGRTCGSNITDNVTSVYGKGPIGVGGLSSLTGYEISVEFVTDESEEYKITNPLIASTSNVTVPGKVDYINAVELSDQQLEIYWSPVDDDGGSEILKYLVFLNGIQVAGTTDGDTFSVALSIAQIPRNCNVTVQAVNAVGAGPQSNLLALVNAYSDPAPQEPQCSSASSRSGGSVELALDAMTRRTVEELSWILVIEQREASLTSFTTSFYRLNGSVATVFKLRHNTVYIFRLGIISTTGLKSGFSVPISVRTGNRASPSKTSLPSVAAVTGGAIKLELEEPLDTGGLPIAQYNVFFLRDGAYEKLTSIVASRTSENTTITVTRDANGNPLLPLTTYTFKVLALQANMGCDTLTGDDLESDAVSATTDVAAIPAPPSRPVLLLGSKCFALVTVAPPDDFGGAYVTGMTIGIFLSTGALHESFSVTLFPGEITIRNLLAYSSYAVKAALNTTIGDSGFGEALVFTTKDPSPPGKLTLLEITDLGSSSLIVRWKGPQDTGGGAISGYLLYQRAITATGTQDLIYNGSTDASKTSFLVGGLLASTKYVFAAIPVNQYGLAGMDDDHLVYATTFGQEVPFPPTDIKDSKVDAGYVELSFSEPFYTGGEARRPGFPQLELISASGGSISLKWSLPEDTGGAPIVRMSLSVDGDELFDTDSALNYTHCGSLQKSTDYMYAIEIENAAGLTNRATSSFMTTTATPPGPVKLSEPFVDMQSITVPVTLSCDDGGISDGLKLSYRVFKASDSSATTAGSVSCCIVTINGLLAATDYRVEVRAENSVLKGDWTAVNFTTLSGIPSSPNTSLLFATSTALELALIPPTQGGGGSLSIEVEVASDASNSVVFQNTLDCSLVEQEYECPDTLSVSGLTAEQDDFTYVVAVRATGSHGSSTWERQTYDVDNGKAGKIGFLDSFYRGTEGEDIEVKIARVYGTTTLDENHFLITADEIVPTWTCSLTASGATCLADSQGDNRGYINFGIGEYLKTITLTTFDDAQYEAAAVSLNVTLVSATSSSLSNTQCEPPVPELISASGGALSIRVLAPVDCGGSVLMHYVVNIARHTGGALAYRQYELGTVDSSSYDSNIANVSIYGLLSNSEYFVTVSVGNAQGWSRISDEQIYKTTRPTPVSGMAAPTVALEDPGELTIQWNTPLDSGGLSIVGYRIQSRRKFGNGSWSYPEIAYDVRTSLARTALITNILANTEYAFSVSGYNFRTLCRPDEDITPSDELHITTQSASVPSQPKNLRMVRVTGGAITLAWDPPRSSGGEALLWYLIKATNAVGEGEQSDALIVTTDSVTMPGQVWGLIMTSKTYEAIEVEWMMPYDTGGDATAVQFEAEINSSTSDGNMISSATSSVVLSNLEPATLYTIQVRAFNLIGEGPWSTSLSVTTDPVSSGVINFEKDAVDVSEDGGSVTLTLVRTMGGFMPATCTFTTVDGTAIAGDHYVQTSGQVKFNRGVNSQQISIPIIDNDVIDDPEKYFSVSIEEYNNESGTIGEISSVIVTITDDGDAGVVEFGQERYTVSESVSTLTVTIVRTKKFSGNGTFTIKPVDTAEGAVEGVDYKIPIKSIGFSEQETQASCNITIINDSTYQERKLLKLKLDVVSGKVAIDDPTAFLTIEILDDGDTSPPGLPTSVQVNAVSGGMVNVSWIAPEYLGAKNPGELSYFVHVVEAQSGSTREESIKASSLLFPQLKSRTAYEFSIAAKNAFFLGEYTVSVPTLMKEPTPPSSPIGVQVLSQTGGMVTLSWLPPFDSGGLDISRYRVNVSINIDNKPFGTYLTNGSAISIGKLEPVTSYSATVEAINKNELVGEASATISFTTTGVSMPGKPTSVVIAKATGGALLVEMALPLDIGGAPVLYFTLFMTSAQYPPVFRQVYQGSAPSFYATRLAFSTTYKLQYRVTTKVGTSELSDVFTAATTFLTPPDEAQNLAAVSRTGGSVTLSWTQPVDFGGTDITAYDVAFFLGYEIKAQFRQRVSGVSVNTTSVTAKVVGLQANSTYGFSVSGANDVSVCEDPSTIRSRTILYSSTDTAVSLPDTPRGLTVALATSGTQTMQWTSSDDAGGDSFVAYLLYSDTGAILYNETIGEGARSDAMKVVMGPATLPSVPNNLRVVLRTAFSVFFQWDKSDDTGGDDVVYEIAFSNLNTSETGQAETNTTTVEIPKLIPGNDYMFRVRARNSAGRSEWTPDLSAETDVTQRGVITYNLVSPTVFENATRVTVQLLRVNGSSSTITCKYSTTSGTAVYGRDYTLPPEAEHTFTFVGEVVVKSFDVQIINNDVYEPIPRTIGLTLTDTTPDRSDPFPPTPILITIMDDGDAGMISFVATEVTVLENARILSLPLQREYGKSTAVSAQIVVYTGWTSTTQPDIGFRLPSTSVDFVDGQTSSSASIVIKDNDVYDFPYLYFYLTLEIQVGAAKVGANSVIKVVVQDDGDRSVPGILKAPTLDKATGGMLRLKWEPPANVGGQNVWISAYNVSIRAAKSAKWIVTPTNATMLPFGGLNVLTEYAFTISAINSIGRGADSPSVAFSTTNLTVPGPPEQIALLNRTGGLLTVSITAPNDAGGAPVTGYLLYLSEQGGDYKMAYNGTGYQSSIVPVSVSKPNTAYTIRAQAINVVAAGDMSESFAFESGQLSRPGPPRLPVKFSSQTGGAIKLNLLPPLDTGGHENISYMIYYREQGLGERFRLAYYVTEDLKITIFRLGADTTYDVVAISHLEDSANVLTWGKISVSDSRITLSDNVTTDIVNSGYFEFGGYLFEVDTTQAQSNNTITYSASLSTDVGAIATTNLQNGDEYDVYVRGAFSDVANYTTAAPTRPGMPPISDLDYATGGALHVRISWPDDTGGIPITGYEFYINNKTVEGTLYHYISNGDLELQVTVEIGGLTPESNYSFYYIPLNDASACPGVDEGRPVQVVYTTEVASKPMPIQLIRSTSATGGGIHVEVKPPNDKGSDQDLTYQIYMSPSRTTPVWTRMYNDKGSSYWQTKLQKATEYLFMASCMNAVGYSSNSSIFSLSTTLISAPGPPGDLTLKNATGGMIQFSWKSPDDDGGSSITYYSIHAQDTSGNPELVLETLLPEISFGGLLANRVYEFKVYAGNSLGTGSDASVKRYSTTLPTPPSLPGDPIVLQSSGGSATLAIKVPTDTGGVNIDDLVCTVYGNGFKVPADAVRRLQDNPIPASKTRRLMERRLAADDGAFIYLQAGGLLPSTAYAFTIQVSNNVGVSDTTNGIVTATSVATVPGAPASPTEISATGGAITLSWTDPVDTGGVPLTSYRLSMTRLGEEVGSCEGMIRSCTIGDLLSISVYTVTLVAYNPVGVSLPSEIATFTTETTSLPLAPQDVHVAELSNTSVTIHWDPCIDFGGGYVDTYRLNIAQISSPSVTFSNTTPVDEPILTIQDLIPQTEYTATVRAVTGAGEPGEASKIIFFRTPLSAHQPSPPLVGCHSRKVANVFWEAEDDAVNYRLFRDGELYIDNGEDITYEDEIVVGTTYIYQVQVIRFDGSISALSEATTFAALAPMTSGLDCVGNKGHIHWHDYKNLDHETWTITPQSQAGIMITFSMFWLECDHDSLTISVTKGGVTKQLWKGGCHRKGDFVVSTGPGIDSVTLYFSSDGSVAYDGMALHYEAVDASDAVEFVSAPCPLSSNGFCSLNGACRKGSCSCFSGYVGESCTNAVICPEDLTTCTATTCDPVCLQSQNDVIVVSENGDDTQGTGERMDTCTSGTDPKAVKSLRRALELATSGKTILLYPGVYSGVDNCGVTVSTASLLIRGLRGPIATTIDCKNLLRGLIITSNAGPNRLEGFTLKNALASTDGGAIRVSDTAIRMKNIVITNGISRQNGGAIYAYHSQLTLTNVELTDCAAAKGGAVFLDNSDLTLDHSTIKLCSAGEGGGMYAQNTVSVSGDKDSKIWQNTASINGGGLCVAGTFTGTTLNLLENTALMGAGLTGTSGSSTLSDVSIAGNRATSDGGGIALLNTANLVLQNSPIQTNHADRNGGGVFIVSNGSFENRLTSEIFNCTADIGGGFYTGDWARPTVKNLRVVSSSAIESGGCAAFSRSSATLSSPDFEKCDAPIGGGVNQAEESGGGLMLLEATVYHSNVEISNNVAPTAGGVCLNSVLQPTNLLSCDDAATQRSRVEANVIDPKGGNGANVVMNCTSNCTLSGSVISGANVQFGQGAGVFVLGRGIAVISNSLIANNSAAKGGGIAVSDAEKTVLENVAVVGNIASDRGGGLWAESSAFFPEVDLLSCVFYNNSAKTSGGAISLYGVYLYSSVLLVVENRAGNSESGMGGGLFSDKRVNPDTSSSVMADTWLFLSNDAPVGGSLAGVTASEISLLDANITRDTDRFFTDTWPDFFEDLVGFKYVASHAQNKIDAQKGDLIYLSDRDSILKLLKSFATQGSADAGGGIYINANAFFFSQDSEISSNTANERGGSVCLSNSAQAYFTSVKVIFSDSKTSGGGIYVESSSKLYAVNSDISDNFADDSGGGIFIDTGDKNAVTLNGSFVDRNLAHGEGCGIFVGREAILAGYKTQFWGNGGVITSGKNEGGGAISSIDGIVKLTSCTLVNNTALVGGAIHFDRGGSAAIMSSVFKGNTADQNGGAIATTVKAKVTIALQTSFESNVAHFGGAMAVSGTSTITLTSVHFRTNQASEDGGALFITDQATVTMKAGELAGNSAVLGGALYSDGQSATSISDAKFIKNVAFTRGGALYYQSIDNATITGITCKENTAPSGGCMFWVSKDEDLTPVHPCTSCTMEFNAVYDIATNTRDVHVMWWPDNMTSGVPILEPPDEESIEVIKPRNASLEKTMHVWPRLKAVDLYGQVEVLDNQTECMVSDGLCSEQTERLLFEPRTIVRSTVGVISYRGASFTAANRTPEEGIYTTDISCTLPGSEPRFFVQNMKLLPCLPGYSVNQGVCERCPKNMYSLDGLKCFYCPSGAKCNMTVRRATDTIAEELGTVSPRTEEGFYLFSAPATKQKSSCNKPSQWKNEDPCKKLALENPRKNLSDVIYECSNLNDFNVYWSADRLFSCLSGKIFYTCDVEGACQADVSVQMLALTSTVSTVSCTSGYDLAICSVCADGFKRARDNSCMPCNEANAEVRASIKWQNFVIPVLLVLALIGGVFAVRFYLRDLTEIGLLAKAEADRRLKAPDSKKGGNMALRAGAKYRRQSMAVVGRVDQTKNKLSAFFKKYQNRNAKMVFGVDVSPPPRTFPVNPSKFKIFIGFFQIFGNFQNSFVVKWSSNVQDVMNISQKFNLDLVAIAGIDCVVTKNFYFDFTVTVSLVVLALTVITAYFYAGTRSYRSKLQLIPRNCLRCGLPVLESEVIKNDDESFNPLRLLRSWWRTYNFYKHSGSSSPVEAAKSGPENETTAALSTIRETRALKRKFGMSQVRTPYLGLFRSVHAKCPTKRHLLSGAMLDRTIRSNLRVWQARVKLRMNYLTYRNKCLKLYCWMALFLYPSVSKTILTIYNCQEVGDVFYLVVDRRLVCYNGQWAVFGMIATIGVIVWVVGIPFFFGLLIWLAQDRGVAARIKLLRKPQMRVQRQKWLKEVEEQQIADGRFVRDMDNVEVQDEELTKYMKRKNLTDSTVQARLGFIYAEYTHDYWWFEVVDLSRKLFLSGVIVFVENGSVEQVLLALAVCLTTMWFLLYFQPYDGYSDNLIASITQLQLFFTLWLGVMIRLNDLNIESLINVQFLSFLLVGTCIAVTIFGISMIIGEGLAESRRISTETTAQRKKQVQEEARKRWFKAYNYAAYEAQMLRYGASCPKSRRKMWVSR</sequence>
<dbReference type="PANTHER" id="PTHR13817">
    <property type="entry name" value="TITIN"/>
    <property type="match status" value="1"/>
</dbReference>
<reference evidence="8" key="1">
    <citation type="submission" date="2018-10" db="EMBL/GenBank/DDBJ databases">
        <title>Effector identification in a new, highly contiguous assembly of the strawberry crown rot pathogen Phytophthora cactorum.</title>
        <authorList>
            <person name="Armitage A.D."/>
            <person name="Nellist C.F."/>
            <person name="Bates H."/>
            <person name="Vickerstaff R.J."/>
            <person name="Harrison R.J."/>
        </authorList>
    </citation>
    <scope>NUCLEOTIDE SEQUENCE</scope>
    <source>
        <strain evidence="8">15-7</strain>
    </source>
</reference>
<dbReference type="Pfam" id="PF13385">
    <property type="entry name" value="Laminin_G_3"/>
    <property type="match status" value="1"/>
</dbReference>
<evidence type="ECO:0000256" key="1">
    <source>
        <dbReference type="ARBA" id="ARBA00022729"/>
    </source>
</evidence>
<evidence type="ECO:0000313" key="9">
    <source>
        <dbReference type="Proteomes" id="UP000735874"/>
    </source>
</evidence>
<evidence type="ECO:0000256" key="6">
    <source>
        <dbReference type="SAM" id="Phobius"/>
    </source>
</evidence>
<evidence type="ECO:0000259" key="7">
    <source>
        <dbReference type="PROSITE" id="PS50853"/>
    </source>
</evidence>
<keyword evidence="6" id="KW-0812">Transmembrane</keyword>
<dbReference type="SUPFAM" id="SSF49899">
    <property type="entry name" value="Concanavalin A-like lectins/glucanases"/>
    <property type="match status" value="1"/>
</dbReference>
<feature type="domain" description="Fibronectin type-III" evidence="7">
    <location>
        <begin position="4363"/>
        <end position="4455"/>
    </location>
</feature>
<name>A0A8T0ZPH9_9STRA</name>
<organism evidence="8 9">
    <name type="scientific">Phytophthora cactorum</name>
    <dbReference type="NCBI Taxonomy" id="29920"/>
    <lineage>
        <taxon>Eukaryota</taxon>
        <taxon>Sar</taxon>
        <taxon>Stramenopiles</taxon>
        <taxon>Oomycota</taxon>
        <taxon>Peronosporomycetes</taxon>
        <taxon>Peronosporales</taxon>
        <taxon>Peronosporaceae</taxon>
        <taxon>Phytophthora</taxon>
    </lineage>
</organism>
<dbReference type="InterPro" id="IPR003644">
    <property type="entry name" value="Calx_beta"/>
</dbReference>
<dbReference type="SMART" id="SM00710">
    <property type="entry name" value="PbH1"/>
    <property type="match status" value="16"/>
</dbReference>
<dbReference type="Pfam" id="PF03160">
    <property type="entry name" value="Calx-beta"/>
    <property type="match status" value="3"/>
</dbReference>
<feature type="transmembrane region" description="Helical" evidence="6">
    <location>
        <begin position="6783"/>
        <end position="6803"/>
    </location>
</feature>
<feature type="transmembrane region" description="Helical" evidence="6">
    <location>
        <begin position="7027"/>
        <end position="7048"/>
    </location>
</feature>
<dbReference type="Pfam" id="PF23106">
    <property type="entry name" value="EGF_Teneurin"/>
    <property type="match status" value="1"/>
</dbReference>
<feature type="domain" description="Fibronectin type-III" evidence="7">
    <location>
        <begin position="4675"/>
        <end position="4770"/>
    </location>
</feature>
<dbReference type="SMART" id="SM00060">
    <property type="entry name" value="FN3"/>
    <property type="match status" value="25"/>
</dbReference>
<dbReference type="SUPFAM" id="SSF49854">
    <property type="entry name" value="Spermadhesin, CUB domain"/>
    <property type="match status" value="1"/>
</dbReference>
<keyword evidence="6" id="KW-1133">Transmembrane helix</keyword>
<gene>
    <name evidence="8" type="ORF">PC113_g4493</name>
</gene>
<feature type="transmembrane region" description="Helical" evidence="6">
    <location>
        <begin position="6966"/>
        <end position="6984"/>
    </location>
</feature>
<dbReference type="SUPFAM" id="SSF141072">
    <property type="entry name" value="CalX-like"/>
    <property type="match status" value="4"/>
</dbReference>
<evidence type="ECO:0000256" key="2">
    <source>
        <dbReference type="ARBA" id="ARBA00022737"/>
    </source>
</evidence>
<feature type="domain" description="Fibronectin type-III" evidence="7">
    <location>
        <begin position="2470"/>
        <end position="2581"/>
    </location>
</feature>
<feature type="domain" description="Fibronectin type-III" evidence="7">
    <location>
        <begin position="3267"/>
        <end position="3370"/>
    </location>
</feature>
<dbReference type="EMBL" id="RCMG01000078">
    <property type="protein sequence ID" value="KAG2864518.1"/>
    <property type="molecule type" value="Genomic_DNA"/>
</dbReference>
<dbReference type="Gene3D" id="2.60.120.200">
    <property type="match status" value="1"/>
</dbReference>
<dbReference type="Pfam" id="PF00041">
    <property type="entry name" value="fn3"/>
    <property type="match status" value="7"/>
</dbReference>
<comment type="caution">
    <text evidence="8">The sequence shown here is derived from an EMBL/GenBank/DDBJ whole genome shotgun (WGS) entry which is preliminary data.</text>
</comment>
<dbReference type="CDD" id="cd00063">
    <property type="entry name" value="FN3"/>
    <property type="match status" value="13"/>
</dbReference>
<dbReference type="SUPFAM" id="SSF49265">
    <property type="entry name" value="Fibronectin type III"/>
    <property type="match status" value="16"/>
</dbReference>
<dbReference type="PANTHER" id="PTHR13817:SF73">
    <property type="entry name" value="FIBRONECTIN TYPE-III DOMAIN-CONTAINING PROTEIN"/>
    <property type="match status" value="1"/>
</dbReference>
<dbReference type="Gene3D" id="2.60.40.2030">
    <property type="match status" value="4"/>
</dbReference>
<feature type="transmembrane region" description="Helical" evidence="6">
    <location>
        <begin position="6996"/>
        <end position="7015"/>
    </location>
</feature>
<dbReference type="VEuPathDB" id="FungiDB:PC110_g380"/>
<feature type="domain" description="Fibronectin type-III" evidence="7">
    <location>
        <begin position="3449"/>
        <end position="3539"/>
    </location>
</feature>
<dbReference type="InterPro" id="IPR013783">
    <property type="entry name" value="Ig-like_fold"/>
</dbReference>
<feature type="domain" description="Fibronectin type-III" evidence="7">
    <location>
        <begin position="3978"/>
        <end position="4078"/>
    </location>
</feature>
<feature type="domain" description="Fibronectin type-III" evidence="7">
    <location>
        <begin position="1415"/>
        <end position="1510"/>
    </location>
</feature>
<dbReference type="GO" id="GO:0016020">
    <property type="term" value="C:membrane"/>
    <property type="evidence" value="ECO:0007669"/>
    <property type="project" value="InterPro"/>
</dbReference>
<dbReference type="InterPro" id="IPR013320">
    <property type="entry name" value="ConA-like_dom_sf"/>
</dbReference>
<evidence type="ECO:0000256" key="3">
    <source>
        <dbReference type="ARBA" id="ARBA00022837"/>
    </source>
</evidence>
<proteinExistence type="predicted"/>
<keyword evidence="4" id="KW-1015">Disulfide bond</keyword>
<keyword evidence="2" id="KW-0677">Repeat</keyword>
<feature type="transmembrane region" description="Helical" evidence="6">
    <location>
        <begin position="6614"/>
        <end position="6631"/>
    </location>
</feature>
<dbReference type="InterPro" id="IPR050964">
    <property type="entry name" value="Striated_Muscle_Regulatory"/>
</dbReference>
<feature type="domain" description="Fibronectin type-III" evidence="7">
    <location>
        <begin position="4262"/>
        <end position="4358"/>
    </location>
</feature>
<dbReference type="InterPro" id="IPR006626">
    <property type="entry name" value="PbH1"/>
</dbReference>
<feature type="domain" description="Fibronectin type-III" evidence="7">
    <location>
        <begin position="1959"/>
        <end position="2049"/>
    </location>
</feature>
<dbReference type="GO" id="GO:0007154">
    <property type="term" value="P:cell communication"/>
    <property type="evidence" value="ECO:0007669"/>
    <property type="project" value="InterPro"/>
</dbReference>
<evidence type="ECO:0000256" key="5">
    <source>
        <dbReference type="SAM" id="MobiDB-lite"/>
    </source>
</evidence>
<keyword evidence="3" id="KW-0106">Calcium</keyword>
<feature type="domain" description="Fibronectin type-III" evidence="7">
    <location>
        <begin position="3879"/>
        <end position="3973"/>
    </location>
</feature>
<dbReference type="VEuPathDB" id="FungiDB:PC110_g7693"/>
<keyword evidence="1" id="KW-0732">Signal</keyword>
<accession>A0A8T0ZPH9</accession>
<feature type="compositionally biased region" description="Polar residues" evidence="5">
    <location>
        <begin position="5046"/>
        <end position="5061"/>
    </location>
</feature>
<feature type="transmembrane region" description="Helical" evidence="6">
    <location>
        <begin position="6444"/>
        <end position="6465"/>
    </location>
</feature>
<feature type="region of interest" description="Disordered" evidence="5">
    <location>
        <begin position="5042"/>
        <end position="5061"/>
    </location>
</feature>
<feature type="transmembrane region" description="Helical" evidence="6">
    <location>
        <begin position="6827"/>
        <end position="6856"/>
    </location>
</feature>
<dbReference type="SMART" id="SM00237">
    <property type="entry name" value="Calx_beta"/>
    <property type="match status" value="3"/>
</dbReference>
<feature type="domain" description="Fibronectin type-III" evidence="7">
    <location>
        <begin position="1822"/>
        <end position="1924"/>
    </location>
</feature>
<dbReference type="Proteomes" id="UP000735874">
    <property type="component" value="Unassembled WGS sequence"/>
</dbReference>
<dbReference type="InterPro" id="IPR011050">
    <property type="entry name" value="Pectin_lyase_fold/virulence"/>
</dbReference>
<dbReference type="PROSITE" id="PS50853">
    <property type="entry name" value="FN3"/>
    <property type="match status" value="19"/>
</dbReference>